<name>A0A5Q4ZBH8_9BURK</name>
<feature type="region of interest" description="Disordered" evidence="1">
    <location>
        <begin position="1"/>
        <end position="70"/>
    </location>
</feature>
<evidence type="ECO:0000313" key="3">
    <source>
        <dbReference type="Proteomes" id="UP000325811"/>
    </source>
</evidence>
<dbReference type="EMBL" id="LR699553">
    <property type="protein sequence ID" value="VVD29439.1"/>
    <property type="molecule type" value="Genomic_DNA"/>
</dbReference>
<dbReference type="Proteomes" id="UP000325811">
    <property type="component" value="Chromosome I"/>
</dbReference>
<evidence type="ECO:0000256" key="1">
    <source>
        <dbReference type="SAM" id="MobiDB-lite"/>
    </source>
</evidence>
<reference evidence="2 3" key="1">
    <citation type="submission" date="2019-08" db="EMBL/GenBank/DDBJ databases">
        <authorList>
            <person name="Herpell B J."/>
        </authorList>
    </citation>
    <scope>NUCLEOTIDE SEQUENCE [LARGE SCALE GENOMIC DNA]</scope>
    <source>
        <strain evidence="3">Msb3</strain>
    </source>
</reference>
<gene>
    <name evidence="2" type="ORF">PDMSB3_2983</name>
</gene>
<keyword evidence="3" id="KW-1185">Reference proteome</keyword>
<evidence type="ECO:0000313" key="2">
    <source>
        <dbReference type="EMBL" id="VVD29439.1"/>
    </source>
</evidence>
<proteinExistence type="predicted"/>
<dbReference type="AlphaFoldDB" id="A0A5Q4ZBH8"/>
<accession>A0A5Q4ZBH8</accession>
<protein>
    <submittedName>
        <fullName evidence="2">Uncharacterized protein</fullName>
    </submittedName>
</protein>
<sequence>MCGLPKHRTPSGCVKKGNYGRSRQGLGARLAPARGRTVRETTSDTTSDATSDARVHAGCASGETSGEGES</sequence>
<dbReference type="KEGG" id="pdio:PDMSB3_2983"/>
<organism evidence="2 3">
    <name type="scientific">Paraburkholderia dioscoreae</name>
    <dbReference type="NCBI Taxonomy" id="2604047"/>
    <lineage>
        <taxon>Bacteria</taxon>
        <taxon>Pseudomonadati</taxon>
        <taxon>Pseudomonadota</taxon>
        <taxon>Betaproteobacteria</taxon>
        <taxon>Burkholderiales</taxon>
        <taxon>Burkholderiaceae</taxon>
        <taxon>Paraburkholderia</taxon>
    </lineage>
</organism>
<feature type="compositionally biased region" description="Low complexity" evidence="1">
    <location>
        <begin position="43"/>
        <end position="52"/>
    </location>
</feature>